<dbReference type="NCBIfam" id="NF003807">
    <property type="entry name" value="PRK05395.1-4"/>
    <property type="match status" value="1"/>
</dbReference>
<feature type="site" description="Transition state stabilizer" evidence="3 5">
    <location>
        <position position="19"/>
    </location>
</feature>
<dbReference type="Pfam" id="PF01220">
    <property type="entry name" value="DHquinase_II"/>
    <property type="match status" value="1"/>
</dbReference>
<dbReference type="EMBL" id="KN832915">
    <property type="protein sequence ID" value="KIM92597.1"/>
    <property type="molecule type" value="Genomic_DNA"/>
</dbReference>
<evidence type="ECO:0000256" key="1">
    <source>
        <dbReference type="ARBA" id="ARBA00022911"/>
    </source>
</evidence>
<evidence type="ECO:0000256" key="5">
    <source>
        <dbReference type="PIRSR" id="PIRSR001399-3"/>
    </source>
</evidence>
<dbReference type="PROSITE" id="PS01029">
    <property type="entry name" value="DEHYDROQUINASE_II"/>
    <property type="match status" value="1"/>
</dbReference>
<dbReference type="NCBIfam" id="NF003804">
    <property type="entry name" value="PRK05395.1-1"/>
    <property type="match status" value="1"/>
</dbReference>
<dbReference type="HOGENOM" id="CLU_090968_1_0_1"/>
<reference evidence="7" key="2">
    <citation type="submission" date="2015-01" db="EMBL/GenBank/DDBJ databases">
        <title>Evolutionary Origins and Diversification of the Mycorrhizal Mutualists.</title>
        <authorList>
            <consortium name="DOE Joint Genome Institute"/>
            <consortium name="Mycorrhizal Genomics Consortium"/>
            <person name="Kohler A."/>
            <person name="Kuo A."/>
            <person name="Nagy L.G."/>
            <person name="Floudas D."/>
            <person name="Copeland A."/>
            <person name="Barry K.W."/>
            <person name="Cichocki N."/>
            <person name="Veneault-Fourrey C."/>
            <person name="LaButti K."/>
            <person name="Lindquist E.A."/>
            <person name="Lipzen A."/>
            <person name="Lundell T."/>
            <person name="Morin E."/>
            <person name="Murat C."/>
            <person name="Riley R."/>
            <person name="Ohm R."/>
            <person name="Sun H."/>
            <person name="Tunlid A."/>
            <person name="Henrissat B."/>
            <person name="Grigoriev I.V."/>
            <person name="Hibbett D.S."/>
            <person name="Martin F."/>
        </authorList>
    </citation>
    <scope>NUCLEOTIDE SEQUENCE [LARGE SCALE GENOMIC DNA]</scope>
    <source>
        <strain evidence="7">Zn</strain>
    </source>
</reference>
<keyword evidence="1 3" id="KW-0672">Quinate metabolism</keyword>
<feature type="binding site" evidence="3">
    <location>
        <position position="89"/>
    </location>
    <ligand>
        <name>substrate</name>
    </ligand>
</feature>
<dbReference type="GO" id="GO:0003855">
    <property type="term" value="F:3-dehydroquinate dehydratase activity"/>
    <property type="evidence" value="ECO:0007669"/>
    <property type="project" value="UniProtKB-UniRule"/>
</dbReference>
<dbReference type="InterPro" id="IPR036441">
    <property type="entry name" value="DHquinase_II_sf"/>
</dbReference>
<feature type="active site" description="Proton donor" evidence="3 4">
    <location>
        <position position="102"/>
    </location>
</feature>
<evidence type="ECO:0000313" key="6">
    <source>
        <dbReference type="EMBL" id="KIM92597.1"/>
    </source>
</evidence>
<dbReference type="AlphaFoldDB" id="A0A0C3CSI9"/>
<dbReference type="NCBIfam" id="TIGR01088">
    <property type="entry name" value="aroQ"/>
    <property type="match status" value="1"/>
</dbReference>
<dbReference type="InterPro" id="IPR001874">
    <property type="entry name" value="DHquinase_II"/>
</dbReference>
<comment type="pathway">
    <text evidence="3">Aromatic compound metabolism; 3,4-dihydroxybenzoate biosynthesis; 3,4-dihydroxybenzoate from 3-dehydroquinate: step 1/2.</text>
</comment>
<protein>
    <recommendedName>
        <fullName evidence="3">Catabolic 3-dehydroquinase</fullName>
        <shortName evidence="3">cDHQase</shortName>
        <ecNumber evidence="3">4.2.1.10</ecNumber>
    </recommendedName>
    <alternativeName>
        <fullName evidence="3">3-dehydroquinate dehydratase</fullName>
    </alternativeName>
</protein>
<dbReference type="EC" id="4.2.1.10" evidence="3"/>
<feature type="binding site" evidence="3">
    <location>
        <position position="113"/>
    </location>
    <ligand>
        <name>substrate</name>
    </ligand>
</feature>
<comment type="caution">
    <text evidence="3">Lacks conserved residue(s) required for the propagation of feature annotation.</text>
</comment>
<feature type="binding site" evidence="3">
    <location>
        <position position="82"/>
    </location>
    <ligand>
        <name>substrate</name>
    </ligand>
</feature>
<dbReference type="OrthoDB" id="8191625at2759"/>
<proteinExistence type="inferred from homology"/>
<comment type="function">
    <text evidence="3">Is involved in the catabolism of quinate. Allows the utilization of quinate as carbon source via the beta-ketoadipate pathway.</text>
</comment>
<dbReference type="SUPFAM" id="SSF52304">
    <property type="entry name" value="Type II 3-dehydroquinate dehydratase"/>
    <property type="match status" value="1"/>
</dbReference>
<dbReference type="InterPro" id="IPR018509">
    <property type="entry name" value="DHquinase_II_CS"/>
</dbReference>
<dbReference type="NCBIfam" id="NF003806">
    <property type="entry name" value="PRK05395.1-3"/>
    <property type="match status" value="1"/>
</dbReference>
<dbReference type="PANTHER" id="PTHR21272">
    <property type="entry name" value="CATABOLIC 3-DEHYDROQUINASE"/>
    <property type="match status" value="1"/>
</dbReference>
<dbReference type="GO" id="GO:0046279">
    <property type="term" value="P:3,4-dihydroxybenzoate biosynthetic process"/>
    <property type="evidence" value="ECO:0007669"/>
    <property type="project" value="UniProtKB-UniRule"/>
</dbReference>
<evidence type="ECO:0000256" key="3">
    <source>
        <dbReference type="HAMAP-Rule" id="MF_03136"/>
    </source>
</evidence>
<evidence type="ECO:0000256" key="2">
    <source>
        <dbReference type="ARBA" id="ARBA00023239"/>
    </source>
</evidence>
<feature type="active site" description="Proton acceptor" evidence="3 4">
    <location>
        <position position="24"/>
    </location>
</feature>
<dbReference type="NCBIfam" id="NF003805">
    <property type="entry name" value="PRK05395.1-2"/>
    <property type="match status" value="1"/>
</dbReference>
<dbReference type="Proteomes" id="UP000054321">
    <property type="component" value="Unassembled WGS sequence"/>
</dbReference>
<name>A0A0C3CSI9_OIDMZ</name>
<comment type="similarity">
    <text evidence="3">Belongs to the type-II 3-dehydroquinase family.</text>
</comment>
<dbReference type="STRING" id="913774.A0A0C3CSI9"/>
<dbReference type="InParanoid" id="A0A0C3CSI9"/>
<dbReference type="GO" id="GO:0019631">
    <property type="term" value="P:quinate catabolic process"/>
    <property type="evidence" value="ECO:0007669"/>
    <property type="project" value="TreeGrafter"/>
</dbReference>
<keyword evidence="7" id="KW-1185">Reference proteome</keyword>
<dbReference type="CDD" id="cd00466">
    <property type="entry name" value="DHQase_II"/>
    <property type="match status" value="1"/>
</dbReference>
<gene>
    <name evidence="3" type="primary">qutE</name>
    <name evidence="6" type="ORF">OIDMADRAFT_139388</name>
</gene>
<keyword evidence="2 3" id="KW-0456">Lyase</keyword>
<comment type="subunit">
    <text evidence="3">Homododecamer. Adopts a ring-like structure, composed of an arrangement of two hexameric rings stacked on top of one another.</text>
</comment>
<comment type="catalytic activity">
    <reaction evidence="3">
        <text>3-dehydroquinate = 3-dehydroshikimate + H2O</text>
        <dbReference type="Rhea" id="RHEA:21096"/>
        <dbReference type="ChEBI" id="CHEBI:15377"/>
        <dbReference type="ChEBI" id="CHEBI:16630"/>
        <dbReference type="ChEBI" id="CHEBI:32364"/>
        <dbReference type="EC" id="4.2.1.10"/>
    </reaction>
</comment>
<accession>A0A0C3CSI9</accession>
<sequence length="150" mass="16412">MAKSVLLINGPNLNLLGTREPAIYGYDTLVDLENNVKTLAGSLEVSVSLFQSNHEGAIIDRIHLAQKEKIEVIIINPAALTHTSVGLRDAFNGVSIPFIELHIANVHARESFRHHSYLSDKANCVIYGMGLFGYEAALMYAAKHMGPKAK</sequence>
<evidence type="ECO:0000256" key="4">
    <source>
        <dbReference type="PIRSR" id="PIRSR001399-1"/>
    </source>
</evidence>
<dbReference type="HAMAP" id="MF_00169">
    <property type="entry name" value="AroQ"/>
    <property type="match status" value="1"/>
</dbReference>
<dbReference type="Gene3D" id="3.40.50.9100">
    <property type="entry name" value="Dehydroquinase, class II"/>
    <property type="match status" value="1"/>
</dbReference>
<feature type="binding site" evidence="3">
    <location>
        <position position="76"/>
    </location>
    <ligand>
        <name>substrate</name>
    </ligand>
</feature>
<evidence type="ECO:0000313" key="7">
    <source>
        <dbReference type="Proteomes" id="UP000054321"/>
    </source>
</evidence>
<reference evidence="6 7" key="1">
    <citation type="submission" date="2014-04" db="EMBL/GenBank/DDBJ databases">
        <authorList>
            <consortium name="DOE Joint Genome Institute"/>
            <person name="Kuo A."/>
            <person name="Martino E."/>
            <person name="Perotto S."/>
            <person name="Kohler A."/>
            <person name="Nagy L.G."/>
            <person name="Floudas D."/>
            <person name="Copeland A."/>
            <person name="Barry K.W."/>
            <person name="Cichocki N."/>
            <person name="Veneault-Fourrey C."/>
            <person name="LaButti K."/>
            <person name="Lindquist E.A."/>
            <person name="Lipzen A."/>
            <person name="Lundell T."/>
            <person name="Morin E."/>
            <person name="Murat C."/>
            <person name="Sun H."/>
            <person name="Tunlid A."/>
            <person name="Henrissat B."/>
            <person name="Grigoriev I.V."/>
            <person name="Hibbett D.S."/>
            <person name="Martin F."/>
            <person name="Nordberg H.P."/>
            <person name="Cantor M.N."/>
            <person name="Hua S.X."/>
        </authorList>
    </citation>
    <scope>NUCLEOTIDE SEQUENCE [LARGE SCALE GENOMIC DNA]</scope>
    <source>
        <strain evidence="6 7">Zn</strain>
    </source>
</reference>
<dbReference type="UniPathway" id="UPA00088">
    <property type="reaction ID" value="UER00178"/>
</dbReference>
<organism evidence="6 7">
    <name type="scientific">Oidiodendron maius (strain Zn)</name>
    <dbReference type="NCBI Taxonomy" id="913774"/>
    <lineage>
        <taxon>Eukaryota</taxon>
        <taxon>Fungi</taxon>
        <taxon>Dikarya</taxon>
        <taxon>Ascomycota</taxon>
        <taxon>Pezizomycotina</taxon>
        <taxon>Leotiomycetes</taxon>
        <taxon>Leotiomycetes incertae sedis</taxon>
        <taxon>Myxotrichaceae</taxon>
        <taxon>Oidiodendron</taxon>
    </lineage>
</organism>
<dbReference type="PIRSF" id="PIRSF001399">
    <property type="entry name" value="DHquinase_II"/>
    <property type="match status" value="1"/>
</dbReference>
<dbReference type="PANTHER" id="PTHR21272:SF3">
    <property type="entry name" value="CATABOLIC 3-DEHYDROQUINASE"/>
    <property type="match status" value="1"/>
</dbReference>